<sequence length="65" mass="7324">MQPIEEAYVQGLQQALQSKPPIDNQAETDVGKYEKATMKLSANIPNVFALYIQLLFIEPDPYALK</sequence>
<evidence type="ECO:0000313" key="1">
    <source>
        <dbReference type="EMBL" id="KAG7044056.1"/>
    </source>
</evidence>
<protein>
    <submittedName>
        <fullName evidence="1">Uncharacterized protein</fullName>
    </submittedName>
</protein>
<dbReference type="AlphaFoldDB" id="A0A9P7QXZ5"/>
<organism evidence="1 2">
    <name type="scientific">Colletotrichum scovillei</name>
    <dbReference type="NCBI Taxonomy" id="1209932"/>
    <lineage>
        <taxon>Eukaryota</taxon>
        <taxon>Fungi</taxon>
        <taxon>Dikarya</taxon>
        <taxon>Ascomycota</taxon>
        <taxon>Pezizomycotina</taxon>
        <taxon>Sordariomycetes</taxon>
        <taxon>Hypocreomycetidae</taxon>
        <taxon>Glomerellales</taxon>
        <taxon>Glomerellaceae</taxon>
        <taxon>Colletotrichum</taxon>
        <taxon>Colletotrichum acutatum species complex</taxon>
    </lineage>
</organism>
<name>A0A9P7QXZ5_9PEZI</name>
<dbReference type="EMBL" id="JAESDN010000011">
    <property type="protein sequence ID" value="KAG7044056.1"/>
    <property type="molecule type" value="Genomic_DNA"/>
</dbReference>
<gene>
    <name evidence="1" type="ORF">JMJ77_011874</name>
</gene>
<dbReference type="Proteomes" id="UP000699042">
    <property type="component" value="Unassembled WGS sequence"/>
</dbReference>
<accession>A0A9P7QXZ5</accession>
<keyword evidence="2" id="KW-1185">Reference proteome</keyword>
<proteinExistence type="predicted"/>
<reference evidence="1" key="1">
    <citation type="submission" date="2021-05" db="EMBL/GenBank/DDBJ databases">
        <title>Comparative genomics of three Colletotrichum scovillei strains and genetic complementation revealed genes involved fungal growth and virulence on chili pepper.</title>
        <authorList>
            <person name="Hsieh D.-K."/>
            <person name="Chuang S.-C."/>
            <person name="Chen C.-Y."/>
            <person name="Chao Y.-T."/>
            <person name="Lu M.-Y.J."/>
            <person name="Lee M.-H."/>
            <person name="Shih M.-C."/>
        </authorList>
    </citation>
    <scope>NUCLEOTIDE SEQUENCE</scope>
    <source>
        <strain evidence="1">Coll-153</strain>
    </source>
</reference>
<comment type="caution">
    <text evidence="1">The sequence shown here is derived from an EMBL/GenBank/DDBJ whole genome shotgun (WGS) entry which is preliminary data.</text>
</comment>
<evidence type="ECO:0000313" key="2">
    <source>
        <dbReference type="Proteomes" id="UP000699042"/>
    </source>
</evidence>